<evidence type="ECO:0000313" key="3">
    <source>
        <dbReference type="Proteomes" id="UP001376459"/>
    </source>
</evidence>
<dbReference type="PANTHER" id="PTHR40765:SF2">
    <property type="entry name" value="ESX-2 SECRETION SYSTEM ATPASE ECCB2"/>
    <property type="match status" value="1"/>
</dbReference>
<organism evidence="2 3">
    <name type="scientific">Streptomyces machairae</name>
    <dbReference type="NCBI Taxonomy" id="3134109"/>
    <lineage>
        <taxon>Bacteria</taxon>
        <taxon>Bacillati</taxon>
        <taxon>Actinomycetota</taxon>
        <taxon>Actinomycetes</taxon>
        <taxon>Kitasatosporales</taxon>
        <taxon>Streptomycetaceae</taxon>
        <taxon>Streptomyces</taxon>
    </lineage>
</organism>
<evidence type="ECO:0000256" key="1">
    <source>
        <dbReference type="SAM" id="MobiDB-lite"/>
    </source>
</evidence>
<dbReference type="Pfam" id="PF05108">
    <property type="entry name" value="T7SS_ESX1_EccB"/>
    <property type="match status" value="1"/>
</dbReference>
<dbReference type="Proteomes" id="UP001376459">
    <property type="component" value="Unassembled WGS sequence"/>
</dbReference>
<dbReference type="Gene3D" id="2.40.50.910">
    <property type="entry name" value="Type VII secretion system EccB, repeat 3 domain"/>
    <property type="match status" value="1"/>
</dbReference>
<accession>A0ABU8USM4</accession>
<comment type="caution">
    <text evidence="2">The sequence shown here is derived from an EMBL/GenBank/DDBJ whole genome shotgun (WGS) entry which is preliminary data.</text>
</comment>
<dbReference type="InterPro" id="IPR007795">
    <property type="entry name" value="T7SS_EccB"/>
</dbReference>
<name>A0ABU8USM4_9ACTN</name>
<reference evidence="2 3" key="1">
    <citation type="submission" date="2024-03" db="EMBL/GenBank/DDBJ databases">
        <title>Novel Streptomyces species of biotechnological and ecological value are a feature of Machair soil.</title>
        <authorList>
            <person name="Prole J.R."/>
            <person name="Goodfellow M."/>
            <person name="Allenby N."/>
            <person name="Ward A.C."/>
        </authorList>
    </citation>
    <scope>NUCLEOTIDE SEQUENCE [LARGE SCALE GENOMIC DNA]</scope>
    <source>
        <strain evidence="2 3">MS1.AVA.1</strain>
    </source>
</reference>
<dbReference type="PANTHER" id="PTHR40765">
    <property type="entry name" value="ESX-2 SECRETION SYSTEM ATPASE ECCB2"/>
    <property type="match status" value="1"/>
</dbReference>
<feature type="compositionally biased region" description="Low complexity" evidence="1">
    <location>
        <begin position="294"/>
        <end position="315"/>
    </location>
</feature>
<feature type="region of interest" description="Disordered" evidence="1">
    <location>
        <begin position="294"/>
        <end position="320"/>
    </location>
</feature>
<sequence length="361" mass="36992">MRAASPGSADAIDRAVFVLDADDAKSVNDAGKVGTGKALYVVDSRTKQEYLIDGKGTRFLLGRPGLDQPTMEKLRAAVIGGEAEPQSVSQEWLSTFNDGGVLTFPTVPGAGNATSVQGLPAEANMVGSVLKANDAGGERYYVVLKDEIAAITPLVADLLKLATGADAREDIVVSTSDIIDANGGRADTFYQDKGWPQTVLRQANATDAASGEARTTSCSVYKGGIGADKKPQLAAWAGTAYPKKVVADSLGAYVSSGSGLLFQEVKVTAAGGGAVYLLTDTGLRYSLPANNDSGAKASGSGASAAAASGASQGDASETDKARTRLGYEDVSNMAIVPQTWATFIPKGPMLDTGSAAQPQSQ</sequence>
<proteinExistence type="predicted"/>
<dbReference type="InterPro" id="IPR042485">
    <property type="entry name" value="T7SS_EccB_R3"/>
</dbReference>
<evidence type="ECO:0000313" key="2">
    <source>
        <dbReference type="EMBL" id="MEJ8671366.1"/>
    </source>
</evidence>
<keyword evidence="3" id="KW-1185">Reference proteome</keyword>
<gene>
    <name evidence="2" type="ORF">WKI71_32355</name>
</gene>
<protein>
    <submittedName>
        <fullName evidence="2">Type VII secretion protein EccB</fullName>
    </submittedName>
</protein>
<dbReference type="EMBL" id="JBBKAK010000001">
    <property type="protein sequence ID" value="MEJ8671366.1"/>
    <property type="molecule type" value="Genomic_DNA"/>
</dbReference>